<dbReference type="AlphaFoldDB" id="A0A485KZU3"/>
<dbReference type="EMBL" id="CAADRA010005542">
    <property type="protein sequence ID" value="VFT90940.1"/>
    <property type="molecule type" value="Genomic_DNA"/>
</dbReference>
<reference evidence="3 4" key="1">
    <citation type="submission" date="2019-03" db="EMBL/GenBank/DDBJ databases">
        <authorList>
            <person name="Gaulin E."/>
            <person name="Dumas B."/>
        </authorList>
    </citation>
    <scope>NUCLEOTIDE SEQUENCE [LARGE SCALE GENOMIC DNA]</scope>
    <source>
        <strain evidence="3">CBS 568.67</strain>
    </source>
</reference>
<dbReference type="EMBL" id="VJMH01005521">
    <property type="protein sequence ID" value="KAF0695032.1"/>
    <property type="molecule type" value="Genomic_DNA"/>
</dbReference>
<proteinExistence type="predicted"/>
<keyword evidence="4" id="KW-1185">Reference proteome</keyword>
<accession>A0A485KZU3</accession>
<name>A0A485KZU3_9STRA</name>
<evidence type="ECO:0000313" key="2">
    <source>
        <dbReference type="EMBL" id="KAF0695032.1"/>
    </source>
</evidence>
<gene>
    <name evidence="3" type="primary">Aste57867_14113</name>
    <name evidence="2" type="ORF">As57867_014062</name>
    <name evidence="3" type="ORF">ASTE57867_14113</name>
</gene>
<reference evidence="2" key="2">
    <citation type="submission" date="2019-06" db="EMBL/GenBank/DDBJ databases">
        <title>Genomics analysis of Aphanomyces spp. identifies a new class of oomycete effector associated with host adaptation.</title>
        <authorList>
            <person name="Gaulin E."/>
        </authorList>
    </citation>
    <scope>NUCLEOTIDE SEQUENCE</scope>
    <source>
        <strain evidence="2">CBS 578.67</strain>
    </source>
</reference>
<evidence type="ECO:0000313" key="4">
    <source>
        <dbReference type="Proteomes" id="UP000332933"/>
    </source>
</evidence>
<feature type="signal peptide" evidence="1">
    <location>
        <begin position="1"/>
        <end position="23"/>
    </location>
</feature>
<feature type="chain" id="PRO_5036116264" evidence="1">
    <location>
        <begin position="24"/>
        <end position="169"/>
    </location>
</feature>
<sequence length="169" mass="19231">MSHIPIVWVFQLLGSLIVPLAKNDEQYDAVPATLAFLLTMASMPITTSFIDQSIHNKRKNQSQQVPGDGPQKFAFMRFNDWKYRFLFQRHRQQMASLSGGGLYRLLEETPRYKKFPPFSSRGSDCFVACLDDAGIVEIQVRLSLIHALDLQSESPLLLCQHVTHTIHQG</sequence>
<dbReference type="Proteomes" id="UP000332933">
    <property type="component" value="Unassembled WGS sequence"/>
</dbReference>
<evidence type="ECO:0000256" key="1">
    <source>
        <dbReference type="SAM" id="SignalP"/>
    </source>
</evidence>
<evidence type="ECO:0000313" key="3">
    <source>
        <dbReference type="EMBL" id="VFT90940.1"/>
    </source>
</evidence>
<protein>
    <submittedName>
        <fullName evidence="3">Aste57867_14113 protein</fullName>
    </submittedName>
</protein>
<organism evidence="3 4">
    <name type="scientific">Aphanomyces stellatus</name>
    <dbReference type="NCBI Taxonomy" id="120398"/>
    <lineage>
        <taxon>Eukaryota</taxon>
        <taxon>Sar</taxon>
        <taxon>Stramenopiles</taxon>
        <taxon>Oomycota</taxon>
        <taxon>Saprolegniomycetes</taxon>
        <taxon>Saprolegniales</taxon>
        <taxon>Verrucalvaceae</taxon>
        <taxon>Aphanomyces</taxon>
    </lineage>
</organism>
<keyword evidence="1" id="KW-0732">Signal</keyword>